<evidence type="ECO:0000259" key="9">
    <source>
        <dbReference type="Pfam" id="PF25019"/>
    </source>
</evidence>
<feature type="domain" description="Disease resistance protein winged helix" evidence="8">
    <location>
        <begin position="446"/>
        <end position="516"/>
    </location>
</feature>
<dbReference type="InterPro" id="IPR027417">
    <property type="entry name" value="P-loop_NTPase"/>
</dbReference>
<evidence type="ECO:0000256" key="2">
    <source>
        <dbReference type="ARBA" id="ARBA00022737"/>
    </source>
</evidence>
<dbReference type="Gene3D" id="1.10.8.430">
    <property type="entry name" value="Helical domain of apoptotic protease-activating factors"/>
    <property type="match status" value="1"/>
</dbReference>
<dbReference type="PANTHER" id="PTHR36766">
    <property type="entry name" value="PLANT BROAD-SPECTRUM MILDEW RESISTANCE PROTEIN RPW8"/>
    <property type="match status" value="1"/>
</dbReference>
<feature type="domain" description="NB-ARC" evidence="6">
    <location>
        <begin position="188"/>
        <end position="359"/>
    </location>
</feature>
<evidence type="ECO:0000259" key="7">
    <source>
        <dbReference type="Pfam" id="PF18052"/>
    </source>
</evidence>
<evidence type="ECO:0000256" key="1">
    <source>
        <dbReference type="ARBA" id="ARBA00022614"/>
    </source>
</evidence>
<keyword evidence="11" id="KW-1185">Reference proteome</keyword>
<dbReference type="InterPro" id="IPR036388">
    <property type="entry name" value="WH-like_DNA-bd_sf"/>
</dbReference>
<keyword evidence="5" id="KW-0067">ATP-binding</keyword>
<feature type="domain" description="R13L1/DRL21-like LRR repeat region" evidence="9">
    <location>
        <begin position="707"/>
        <end position="835"/>
    </location>
</feature>
<dbReference type="InterPro" id="IPR002182">
    <property type="entry name" value="NB-ARC"/>
</dbReference>
<evidence type="ECO:0000259" key="6">
    <source>
        <dbReference type="Pfam" id="PF00931"/>
    </source>
</evidence>
<dbReference type="Pfam" id="PF18052">
    <property type="entry name" value="Rx_N"/>
    <property type="match status" value="1"/>
</dbReference>
<proteinExistence type="predicted"/>
<dbReference type="InterPro" id="IPR056789">
    <property type="entry name" value="LRR_R13L1-DRL21"/>
</dbReference>
<dbReference type="Gene3D" id="1.20.5.4130">
    <property type="match status" value="1"/>
</dbReference>
<dbReference type="EMBL" id="BPVZ01000023">
    <property type="protein sequence ID" value="GKV05123.1"/>
    <property type="molecule type" value="Genomic_DNA"/>
</dbReference>
<dbReference type="GO" id="GO:0006952">
    <property type="term" value="P:defense response"/>
    <property type="evidence" value="ECO:0007669"/>
    <property type="project" value="UniProtKB-KW"/>
</dbReference>
<dbReference type="Gene3D" id="3.80.10.10">
    <property type="entry name" value="Ribonuclease Inhibitor"/>
    <property type="match status" value="4"/>
</dbReference>
<protein>
    <recommendedName>
        <fullName evidence="12">Disease resistance RPP13-like protein 1</fullName>
    </recommendedName>
</protein>
<evidence type="ECO:0000259" key="8">
    <source>
        <dbReference type="Pfam" id="PF23559"/>
    </source>
</evidence>
<dbReference type="Proteomes" id="UP001054252">
    <property type="component" value="Unassembled WGS sequence"/>
</dbReference>
<dbReference type="Gene3D" id="3.40.50.300">
    <property type="entry name" value="P-loop containing nucleotide triphosphate hydrolases"/>
    <property type="match status" value="1"/>
</dbReference>
<feature type="domain" description="Disease resistance N-terminal" evidence="7">
    <location>
        <begin position="13"/>
        <end position="105"/>
    </location>
</feature>
<dbReference type="InterPro" id="IPR032675">
    <property type="entry name" value="LRR_dom_sf"/>
</dbReference>
<dbReference type="InterPro" id="IPR041118">
    <property type="entry name" value="Rx_N"/>
</dbReference>
<evidence type="ECO:0000256" key="3">
    <source>
        <dbReference type="ARBA" id="ARBA00022741"/>
    </source>
</evidence>
<dbReference type="SUPFAM" id="SSF52540">
    <property type="entry name" value="P-loop containing nucleoside triphosphate hydrolases"/>
    <property type="match status" value="1"/>
</dbReference>
<accession>A0AAV5J516</accession>
<dbReference type="PANTHER" id="PTHR36766:SF51">
    <property type="entry name" value="DISEASE RESISTANCE RPP13-LIKE PROTEIN 1"/>
    <property type="match status" value="1"/>
</dbReference>
<dbReference type="GO" id="GO:0043531">
    <property type="term" value="F:ADP binding"/>
    <property type="evidence" value="ECO:0007669"/>
    <property type="project" value="InterPro"/>
</dbReference>
<keyword evidence="3" id="KW-0547">Nucleotide-binding</keyword>
<dbReference type="FunFam" id="3.40.50.300:FF:001091">
    <property type="entry name" value="Probable disease resistance protein At1g61300"/>
    <property type="match status" value="1"/>
</dbReference>
<comment type="caution">
    <text evidence="10">The sequence shown here is derived from an EMBL/GenBank/DDBJ whole genome shotgun (WGS) entry which is preliminary data.</text>
</comment>
<dbReference type="GO" id="GO:0051707">
    <property type="term" value="P:response to other organism"/>
    <property type="evidence" value="ECO:0007669"/>
    <property type="project" value="UniProtKB-ARBA"/>
</dbReference>
<dbReference type="GO" id="GO:0005524">
    <property type="term" value="F:ATP binding"/>
    <property type="evidence" value="ECO:0007669"/>
    <property type="project" value="UniProtKB-KW"/>
</dbReference>
<name>A0AAV5J516_9ROSI</name>
<keyword evidence="4" id="KW-0611">Plant defense</keyword>
<dbReference type="Pfam" id="PF00931">
    <property type="entry name" value="NB-ARC"/>
    <property type="match status" value="1"/>
</dbReference>
<dbReference type="Pfam" id="PF25019">
    <property type="entry name" value="LRR_R13L1-DRL21"/>
    <property type="match status" value="1"/>
</dbReference>
<gene>
    <name evidence="10" type="ORF">SLEP1_g17164</name>
</gene>
<organism evidence="10 11">
    <name type="scientific">Rubroshorea leprosula</name>
    <dbReference type="NCBI Taxonomy" id="152421"/>
    <lineage>
        <taxon>Eukaryota</taxon>
        <taxon>Viridiplantae</taxon>
        <taxon>Streptophyta</taxon>
        <taxon>Embryophyta</taxon>
        <taxon>Tracheophyta</taxon>
        <taxon>Spermatophyta</taxon>
        <taxon>Magnoliopsida</taxon>
        <taxon>eudicotyledons</taxon>
        <taxon>Gunneridae</taxon>
        <taxon>Pentapetalae</taxon>
        <taxon>rosids</taxon>
        <taxon>malvids</taxon>
        <taxon>Malvales</taxon>
        <taxon>Dipterocarpaceae</taxon>
        <taxon>Rubroshorea</taxon>
    </lineage>
</organism>
<reference evidence="10 11" key="1">
    <citation type="journal article" date="2021" name="Commun. Biol.">
        <title>The genome of Shorea leprosula (Dipterocarpaceae) highlights the ecological relevance of drought in aseasonal tropical rainforests.</title>
        <authorList>
            <person name="Ng K.K.S."/>
            <person name="Kobayashi M.J."/>
            <person name="Fawcett J.A."/>
            <person name="Hatakeyama M."/>
            <person name="Paape T."/>
            <person name="Ng C.H."/>
            <person name="Ang C.C."/>
            <person name="Tnah L.H."/>
            <person name="Lee C.T."/>
            <person name="Nishiyama T."/>
            <person name="Sese J."/>
            <person name="O'Brien M.J."/>
            <person name="Copetti D."/>
            <person name="Mohd Noor M.I."/>
            <person name="Ong R.C."/>
            <person name="Putra M."/>
            <person name="Sireger I.Z."/>
            <person name="Indrioko S."/>
            <person name="Kosugi Y."/>
            <person name="Izuno A."/>
            <person name="Isagi Y."/>
            <person name="Lee S.L."/>
            <person name="Shimizu K.K."/>
        </authorList>
    </citation>
    <scope>NUCLEOTIDE SEQUENCE [LARGE SCALE GENOMIC DNA]</scope>
    <source>
        <strain evidence="10">214</strain>
    </source>
</reference>
<sequence length="1415" mass="161706">MEAVSFVGGSLLSAAFDLLSEKLNGYLRDQLRDSKEEIRAQMESWNSLLPKITAVLQHAEENQVANQFVKSCLDDLRDLAYDMEDILEEFVIDAKRSELIAESEARPGKRQRIISSIKNFFSFNKAKPNQEINSMVKVLSGRLQKIDNGMRSLDLTNLALKFEDKSHKVVAKRLPESSLLEDKVWGRDKDKDAILQRLLEDGGSLEQGFVIPIVGMGGLGKTTLARLIYNDKKLEGRFDLMAWVCVSDEFDVARITRTILEQVTRKKCVFDDFGLLQEELKGKLSGCKFFLVLDDVWNKEYGQWDVLKRPFMSGAIGSKIIVTTRNKDVGTMMRGDDDVHNLELLQDDACLPLFTRHALGKENFDAHPDLRDVGEKLVKKCKRLPLALKTLGGVLRGKLHCDEWENILNSEIWSSSEDRNGILPALRLSYCHLPSHLKRCFAYCALFPKDYEFDQRELVLLWMTEGLLQQQSNGKKQMEEEIGHQYFQELLSRSLFQQSSKDESQFVMHDLINDLAVDVAGEIYCNLERSMGDGKLEKARHLSFTPHFYEISERFTILDKLKHLRTVLPLRALSYCTFFYLSKKILHDFLPTLNRVRVLSLHRYNISQLPDCFENLKHIRYIDLSCTLIKSLPDSVGSLLFLQTLLLCGCYKLTKLPMTIGNLVDLYYLDINDTPSLKEMPSGIGNLKKLLTMSKFIVGKESWLMRLSYLKNLSQLRGRLFILDLQNVLDVQEAREANLHKIHGLEELVLEWTASDNDRDELFLEMQVLSCLKPHSNLKSLEISCYGGKNFPPWVCDPSLFFNLSTMELNNCKRCTLLPSLGQLPVLKKLVIKGMEEIETVGLEFYGQHDSFRLLEELVFQDMLNWKEWISLAGSGSEGEFPCLRRLVIYNCCKLLGQLPHNLSSLKELDVRSCNAMLLKSMGDLSSLANLRIEEISGLTCLRMSMNLPSLKELCIENCNGVLLKSMVDLTFLTKLRIQEIAELTCLPKSFTQSLTALETLEIGYCNDLTCLWEEGTEIEQSYLPFNLKHLSLKQCRALKSLPNAMMVQMDESNSSNTSMLMLKLEKLEIYGCDSLKSFPRGNLPITLKYLRIEYCKGLESLPDADGNSEINLLLKINNLPSLYSSQGSCHQLPAYLRKFKVRDCEWLELFPERMLQHCTGLQTIDIYNCKLLKSLPTLDCVSSLVELSISRCEVLESLPEELWLCTPNLKELAILWCYNFRFLPNTMYQLKSLQRLCMEDCPSIEFIPDGGLPLNLIELALVDCRNLKFMPSTLYQLTSLQRLTIPGGALMMGFGWGLQNLVSLQQSIIEQRLPVDIVLPSSLTSLEIWNEENLKAIPGELFQNLNSLQELFIIDCPKLQSLPRKAFPPSLGLLCINRCPHLKRQHFEAKGDYWTLTCTIPCIEIDEFEVNLRS</sequence>
<dbReference type="PRINTS" id="PR00364">
    <property type="entry name" value="DISEASERSIST"/>
</dbReference>
<keyword evidence="1" id="KW-0433">Leucine-rich repeat</keyword>
<dbReference type="Pfam" id="PF23559">
    <property type="entry name" value="WHD_DRP"/>
    <property type="match status" value="1"/>
</dbReference>
<dbReference type="InterPro" id="IPR042197">
    <property type="entry name" value="Apaf_helical"/>
</dbReference>
<dbReference type="InterPro" id="IPR058922">
    <property type="entry name" value="WHD_DRP"/>
</dbReference>
<evidence type="ECO:0000313" key="10">
    <source>
        <dbReference type="EMBL" id="GKV05123.1"/>
    </source>
</evidence>
<evidence type="ECO:0000256" key="4">
    <source>
        <dbReference type="ARBA" id="ARBA00022821"/>
    </source>
</evidence>
<dbReference type="FunFam" id="1.10.10.10:FF:000322">
    <property type="entry name" value="Probable disease resistance protein At1g63360"/>
    <property type="match status" value="1"/>
</dbReference>
<evidence type="ECO:0000256" key="5">
    <source>
        <dbReference type="ARBA" id="ARBA00022840"/>
    </source>
</evidence>
<evidence type="ECO:0000313" key="11">
    <source>
        <dbReference type="Proteomes" id="UP001054252"/>
    </source>
</evidence>
<evidence type="ECO:0008006" key="12">
    <source>
        <dbReference type="Google" id="ProtNLM"/>
    </source>
</evidence>
<dbReference type="Gene3D" id="1.10.10.10">
    <property type="entry name" value="Winged helix-like DNA-binding domain superfamily/Winged helix DNA-binding domain"/>
    <property type="match status" value="1"/>
</dbReference>
<keyword evidence="2" id="KW-0677">Repeat</keyword>
<dbReference type="SUPFAM" id="SSF52058">
    <property type="entry name" value="L domain-like"/>
    <property type="match status" value="3"/>
</dbReference>